<accession>A0A1I8BC61</accession>
<proteinExistence type="predicted"/>
<organism evidence="1 2">
    <name type="scientific">Meloidogyne hapla</name>
    <name type="common">Root-knot nematode worm</name>
    <dbReference type="NCBI Taxonomy" id="6305"/>
    <lineage>
        <taxon>Eukaryota</taxon>
        <taxon>Metazoa</taxon>
        <taxon>Ecdysozoa</taxon>
        <taxon>Nematoda</taxon>
        <taxon>Chromadorea</taxon>
        <taxon>Rhabditida</taxon>
        <taxon>Tylenchina</taxon>
        <taxon>Tylenchomorpha</taxon>
        <taxon>Tylenchoidea</taxon>
        <taxon>Meloidogynidae</taxon>
        <taxon>Meloidogyninae</taxon>
        <taxon>Meloidogyne</taxon>
    </lineage>
</organism>
<evidence type="ECO:0000313" key="1">
    <source>
        <dbReference type="Proteomes" id="UP000095281"/>
    </source>
</evidence>
<reference evidence="2" key="1">
    <citation type="submission" date="2016-11" db="UniProtKB">
        <authorList>
            <consortium name="WormBaseParasite"/>
        </authorList>
    </citation>
    <scope>IDENTIFICATION</scope>
</reference>
<protein>
    <submittedName>
        <fullName evidence="2">DUF4283 domain-containing protein</fullName>
    </submittedName>
</protein>
<name>A0A1I8BC61_MELHA</name>
<evidence type="ECO:0000313" key="2">
    <source>
        <dbReference type="WBParaSite" id="MhA1_Contig1895.frz3.gene2"/>
    </source>
</evidence>
<dbReference type="WBParaSite" id="MhA1_Contig1895.frz3.gene2">
    <property type="protein sequence ID" value="MhA1_Contig1895.frz3.gene2"/>
    <property type="gene ID" value="MhA1_Contig1895.frz3.gene2"/>
</dbReference>
<sequence length="255" mass="29331">MIADYEEIPYSDDINLRKEYLSKIDKGAYLHKYAGLWALGLDLLPSSPQRLLHLFVYRGCACGIDAFVILFSTPTTKKFNMILPKRPKFDEFNEKDCTKEFANNTLISLGDISKLKFGLIISLKLWTGINGNNGKIEFLNGIDGKVEFGIYFDNNGIKSIPVMNDKGLNKTMENLMVSGVEISMTITLAKYFLWVTIQIKRKLIFSSFWPDNWWEGNFFEGVDDVHMRIDGDFFVTSHPNLKKMTKQKIKNKVRK</sequence>
<keyword evidence="1" id="KW-1185">Reference proteome</keyword>
<dbReference type="Proteomes" id="UP000095281">
    <property type="component" value="Unplaced"/>
</dbReference>
<dbReference type="AlphaFoldDB" id="A0A1I8BC61"/>